<dbReference type="AlphaFoldDB" id="A0A238FEZ5"/>
<evidence type="ECO:0000313" key="1">
    <source>
        <dbReference type="EMBL" id="SCV72390.1"/>
    </source>
</evidence>
<accession>A0A238FEZ5</accession>
<proteinExistence type="predicted"/>
<dbReference type="Proteomes" id="UP000198372">
    <property type="component" value="Unassembled WGS sequence"/>
</dbReference>
<gene>
    <name evidence="1" type="ORF">BQ2448_3927</name>
</gene>
<sequence>MAISFSSSSGYSTSESEVRDEEIASNTRAIILLAMRSDELVNQAAELATQRYESRPTVYARRQVGSSLDKCFASGDTPRAQRRFQKTLRMTRTAFNQLHDAIKGHPVFQPTGKKRQTAVKDQLAVALWRFGGFGNRASAEAAADWSGYSFGAVLMFTIRVTFALNDPALELAKHFRAQCGGRLVGGQIRDRLLAHIRIAMTA</sequence>
<protein>
    <submittedName>
        <fullName evidence="1">BQ2448_3927 protein</fullName>
    </submittedName>
</protein>
<organism evidence="1 2">
    <name type="scientific">Microbotryum intermedium</name>
    <dbReference type="NCBI Taxonomy" id="269621"/>
    <lineage>
        <taxon>Eukaryota</taxon>
        <taxon>Fungi</taxon>
        <taxon>Dikarya</taxon>
        <taxon>Basidiomycota</taxon>
        <taxon>Pucciniomycotina</taxon>
        <taxon>Microbotryomycetes</taxon>
        <taxon>Microbotryales</taxon>
        <taxon>Microbotryaceae</taxon>
        <taxon>Microbotryum</taxon>
    </lineage>
</organism>
<keyword evidence="2" id="KW-1185">Reference proteome</keyword>
<dbReference type="OrthoDB" id="2641813at2759"/>
<dbReference type="EMBL" id="FMSP01000009">
    <property type="protein sequence ID" value="SCV72390.1"/>
    <property type="molecule type" value="Genomic_DNA"/>
</dbReference>
<name>A0A238FEZ5_9BASI</name>
<dbReference type="STRING" id="269621.A0A238FEZ5"/>
<reference evidence="2" key="1">
    <citation type="submission" date="2016-09" db="EMBL/GenBank/DDBJ databases">
        <authorList>
            <person name="Jeantristanb JTB J.-T."/>
            <person name="Ricardo R."/>
        </authorList>
    </citation>
    <scope>NUCLEOTIDE SEQUENCE [LARGE SCALE GENOMIC DNA]</scope>
</reference>
<evidence type="ECO:0000313" key="2">
    <source>
        <dbReference type="Proteomes" id="UP000198372"/>
    </source>
</evidence>